<sequence length="328" mass="35842">MTQMMIETRNLTKKYRGTRAVDALNLAIPQGEIYGFLGPNGAGKTTTIRMLLGLIKPDSGIVQLFGQDLKRDRIKILRRVGSLVEYPSYYGHLNAVENLETLRHILNVPRSRIDEVLGTVGLTKDAKRAVKGYSLGMKQRLGIAAALLGSPELLILDEPTNGLDPSGILEIRELIKKMPKEQGITVLVSSHLLSEIEQMASSVGIVNQGRMIFQDSMPNLQRKAGSEIHIALSDAEAGMITAREQGCFPRLDQGKLVFKGIDNGQIARLVSALVDARHSIYRVEERRKSLEDLFLTMTGSGTSEAEVSELQAATGAPRAAGLRKEAAQ</sequence>
<reference evidence="7 8" key="1">
    <citation type="submission" date="2019-06" db="EMBL/GenBank/DDBJ databases">
        <title>Saccharibacillus brassicae sp. nov., an endophytic bacterium isolated from Chinese cabbage seeds (Brassica pekinensis).</title>
        <authorList>
            <person name="Jiang L."/>
            <person name="Lee J."/>
            <person name="Kim S.W."/>
        </authorList>
    </citation>
    <scope>NUCLEOTIDE SEQUENCE [LARGE SCALE GENOMIC DNA]</scope>
    <source>
        <strain evidence="8">KCTC 43072 / ATSA2</strain>
    </source>
</reference>
<gene>
    <name evidence="7" type="ORF">FFV09_13310</name>
</gene>
<dbReference type="Pfam" id="PF00005">
    <property type="entry name" value="ABC_tran"/>
    <property type="match status" value="1"/>
</dbReference>
<feature type="region of interest" description="Disordered" evidence="5">
    <location>
        <begin position="305"/>
        <end position="328"/>
    </location>
</feature>
<dbReference type="InterPro" id="IPR027417">
    <property type="entry name" value="P-loop_NTPase"/>
</dbReference>
<evidence type="ECO:0000256" key="2">
    <source>
        <dbReference type="ARBA" id="ARBA00022448"/>
    </source>
</evidence>
<comment type="similarity">
    <text evidence="1">Belongs to the ABC transporter superfamily.</text>
</comment>
<dbReference type="PANTHER" id="PTHR43335">
    <property type="entry name" value="ABC TRANSPORTER, ATP-BINDING PROTEIN"/>
    <property type="match status" value="1"/>
</dbReference>
<dbReference type="InterPro" id="IPR003593">
    <property type="entry name" value="AAA+_ATPase"/>
</dbReference>
<proteinExistence type="inferred from homology"/>
<dbReference type="AlphaFoldDB" id="A0A4Y6UYR3"/>
<evidence type="ECO:0000256" key="4">
    <source>
        <dbReference type="ARBA" id="ARBA00022840"/>
    </source>
</evidence>
<keyword evidence="3" id="KW-0547">Nucleotide-binding</keyword>
<keyword evidence="8" id="KW-1185">Reference proteome</keyword>
<keyword evidence="4 7" id="KW-0067">ATP-binding</keyword>
<dbReference type="OrthoDB" id="9804819at2"/>
<evidence type="ECO:0000313" key="7">
    <source>
        <dbReference type="EMBL" id="QDH21740.1"/>
    </source>
</evidence>
<dbReference type="PROSITE" id="PS00211">
    <property type="entry name" value="ABC_TRANSPORTER_1"/>
    <property type="match status" value="1"/>
</dbReference>
<dbReference type="InterPro" id="IPR017871">
    <property type="entry name" value="ABC_transporter-like_CS"/>
</dbReference>
<dbReference type="Gene3D" id="3.40.50.300">
    <property type="entry name" value="P-loop containing nucleotide triphosphate hydrolases"/>
    <property type="match status" value="1"/>
</dbReference>
<keyword evidence="2" id="KW-0813">Transport</keyword>
<protein>
    <submittedName>
        <fullName evidence="7">ABC transporter ATP-binding protein</fullName>
    </submittedName>
</protein>
<dbReference type="EMBL" id="CP041217">
    <property type="protein sequence ID" value="QDH21740.1"/>
    <property type="molecule type" value="Genomic_DNA"/>
</dbReference>
<dbReference type="KEGG" id="saca:FFV09_13310"/>
<feature type="domain" description="ABC transporter" evidence="6">
    <location>
        <begin position="6"/>
        <end position="233"/>
    </location>
</feature>
<dbReference type="InterPro" id="IPR003439">
    <property type="entry name" value="ABC_transporter-like_ATP-bd"/>
</dbReference>
<dbReference type="SMART" id="SM00382">
    <property type="entry name" value="AAA"/>
    <property type="match status" value="1"/>
</dbReference>
<organism evidence="7 8">
    <name type="scientific">Saccharibacillus brassicae</name>
    <dbReference type="NCBI Taxonomy" id="2583377"/>
    <lineage>
        <taxon>Bacteria</taxon>
        <taxon>Bacillati</taxon>
        <taxon>Bacillota</taxon>
        <taxon>Bacilli</taxon>
        <taxon>Bacillales</taxon>
        <taxon>Paenibacillaceae</taxon>
        <taxon>Saccharibacillus</taxon>
    </lineage>
</organism>
<dbReference type="SUPFAM" id="SSF52540">
    <property type="entry name" value="P-loop containing nucleoside triphosphate hydrolases"/>
    <property type="match status" value="1"/>
</dbReference>
<name>A0A4Y6UYR3_SACBS</name>
<evidence type="ECO:0000256" key="5">
    <source>
        <dbReference type="SAM" id="MobiDB-lite"/>
    </source>
</evidence>
<dbReference type="PANTHER" id="PTHR43335:SF4">
    <property type="entry name" value="ABC TRANSPORTER, ATP-BINDING PROTEIN"/>
    <property type="match status" value="1"/>
</dbReference>
<dbReference type="GO" id="GO:0005524">
    <property type="term" value="F:ATP binding"/>
    <property type="evidence" value="ECO:0007669"/>
    <property type="project" value="UniProtKB-KW"/>
</dbReference>
<dbReference type="RefSeq" id="WP_141448284.1">
    <property type="nucleotide sequence ID" value="NZ_CP041217.1"/>
</dbReference>
<evidence type="ECO:0000259" key="6">
    <source>
        <dbReference type="PROSITE" id="PS50893"/>
    </source>
</evidence>
<evidence type="ECO:0000313" key="8">
    <source>
        <dbReference type="Proteomes" id="UP000316968"/>
    </source>
</evidence>
<dbReference type="CDD" id="cd03268">
    <property type="entry name" value="ABC_BcrA_bacitracin_resist"/>
    <property type="match status" value="1"/>
</dbReference>
<accession>A0A4Y6UYR3</accession>
<evidence type="ECO:0000256" key="3">
    <source>
        <dbReference type="ARBA" id="ARBA00022741"/>
    </source>
</evidence>
<evidence type="ECO:0000256" key="1">
    <source>
        <dbReference type="ARBA" id="ARBA00005417"/>
    </source>
</evidence>
<dbReference type="Proteomes" id="UP000316968">
    <property type="component" value="Chromosome"/>
</dbReference>
<dbReference type="GO" id="GO:0016887">
    <property type="term" value="F:ATP hydrolysis activity"/>
    <property type="evidence" value="ECO:0007669"/>
    <property type="project" value="InterPro"/>
</dbReference>
<dbReference type="PROSITE" id="PS50893">
    <property type="entry name" value="ABC_TRANSPORTER_2"/>
    <property type="match status" value="1"/>
</dbReference>